<comment type="subcellular location">
    <subcellularLocation>
        <location evidence="1">Cell membrane</location>
        <topology evidence="1">Peripheral membrane protein</topology>
        <orientation evidence="1">Cytoplasmic side</orientation>
    </subcellularLocation>
</comment>
<comment type="caution">
    <text evidence="3">The sequence shown here is derived from an EMBL/GenBank/DDBJ whole genome shotgun (WGS) entry which is preliminary data.</text>
</comment>
<proteinExistence type="predicted"/>
<dbReference type="PANTHER" id="PTHR24128:SF87">
    <property type="entry name" value="ANKYRIN REPEAT FAMILY PROTEIN"/>
    <property type="match status" value="1"/>
</dbReference>
<dbReference type="GO" id="GO:0005886">
    <property type="term" value="C:plasma membrane"/>
    <property type="evidence" value="ECO:0007669"/>
    <property type="project" value="UniProtKB-SubCell"/>
</dbReference>
<evidence type="ECO:0000313" key="3">
    <source>
        <dbReference type="EMBL" id="MCI32561.1"/>
    </source>
</evidence>
<dbReference type="AlphaFoldDB" id="A0A392R7L8"/>
<accession>A0A392R7L8</accession>
<dbReference type="PROSITE" id="PS50297">
    <property type="entry name" value="ANK_REP_REGION"/>
    <property type="match status" value="2"/>
</dbReference>
<reference evidence="3 4" key="1">
    <citation type="journal article" date="2018" name="Front. Plant Sci.">
        <title>Red Clover (Trifolium pratense) and Zigzag Clover (T. medium) - A Picture of Genomic Similarities and Differences.</title>
        <authorList>
            <person name="Dluhosova J."/>
            <person name="Istvanek J."/>
            <person name="Nedelnik J."/>
            <person name="Repkova J."/>
        </authorList>
    </citation>
    <scope>NUCLEOTIDE SEQUENCE [LARGE SCALE GENOMIC DNA]</scope>
    <source>
        <strain evidence="4">cv. 10/8</strain>
        <tissue evidence="3">Leaf</tissue>
    </source>
</reference>
<keyword evidence="2" id="KW-0040">ANK repeat</keyword>
<dbReference type="SMART" id="SM00248">
    <property type="entry name" value="ANK"/>
    <property type="match status" value="2"/>
</dbReference>
<evidence type="ECO:0000256" key="2">
    <source>
        <dbReference type="PROSITE-ProRule" id="PRU00023"/>
    </source>
</evidence>
<sequence>GITPLHFASQIGEIELLAKFLFACPDSIEDVTASGETALHIALKNNNYEALHLLVHFLTTNIEKGARELEYKILNHKDEADNTILHISALNIEPQVTFCQYLEVF</sequence>
<dbReference type="PANTHER" id="PTHR24128">
    <property type="entry name" value="HOMEOBOX PROTEIN WARIAI"/>
    <property type="match status" value="1"/>
</dbReference>
<dbReference type="PROSITE" id="PS50088">
    <property type="entry name" value="ANK_REPEAT"/>
    <property type="match status" value="2"/>
</dbReference>
<feature type="repeat" description="ANK" evidence="2">
    <location>
        <begin position="1"/>
        <end position="22"/>
    </location>
</feature>
<feature type="non-terminal residue" evidence="3">
    <location>
        <position position="1"/>
    </location>
</feature>
<protein>
    <submittedName>
        <fullName evidence="3">Ankyrin repeat-containing protein</fullName>
    </submittedName>
</protein>
<evidence type="ECO:0000313" key="4">
    <source>
        <dbReference type="Proteomes" id="UP000265520"/>
    </source>
</evidence>
<evidence type="ECO:0000256" key="1">
    <source>
        <dbReference type="ARBA" id="ARBA00004413"/>
    </source>
</evidence>
<dbReference type="EMBL" id="LXQA010196721">
    <property type="protein sequence ID" value="MCI32561.1"/>
    <property type="molecule type" value="Genomic_DNA"/>
</dbReference>
<organism evidence="3 4">
    <name type="scientific">Trifolium medium</name>
    <dbReference type="NCBI Taxonomy" id="97028"/>
    <lineage>
        <taxon>Eukaryota</taxon>
        <taxon>Viridiplantae</taxon>
        <taxon>Streptophyta</taxon>
        <taxon>Embryophyta</taxon>
        <taxon>Tracheophyta</taxon>
        <taxon>Spermatophyta</taxon>
        <taxon>Magnoliopsida</taxon>
        <taxon>eudicotyledons</taxon>
        <taxon>Gunneridae</taxon>
        <taxon>Pentapetalae</taxon>
        <taxon>rosids</taxon>
        <taxon>fabids</taxon>
        <taxon>Fabales</taxon>
        <taxon>Fabaceae</taxon>
        <taxon>Papilionoideae</taxon>
        <taxon>50 kb inversion clade</taxon>
        <taxon>NPAAA clade</taxon>
        <taxon>Hologalegina</taxon>
        <taxon>IRL clade</taxon>
        <taxon>Trifolieae</taxon>
        <taxon>Trifolium</taxon>
    </lineage>
</organism>
<name>A0A392R7L8_9FABA</name>
<dbReference type="Proteomes" id="UP000265520">
    <property type="component" value="Unassembled WGS sequence"/>
</dbReference>
<dbReference type="Gene3D" id="1.25.40.20">
    <property type="entry name" value="Ankyrin repeat-containing domain"/>
    <property type="match status" value="1"/>
</dbReference>
<feature type="repeat" description="ANK" evidence="2">
    <location>
        <begin position="34"/>
        <end position="55"/>
    </location>
</feature>
<dbReference type="SUPFAM" id="SSF48403">
    <property type="entry name" value="Ankyrin repeat"/>
    <property type="match status" value="1"/>
</dbReference>
<dbReference type="InterPro" id="IPR036770">
    <property type="entry name" value="Ankyrin_rpt-contain_sf"/>
</dbReference>
<dbReference type="Pfam" id="PF12796">
    <property type="entry name" value="Ank_2"/>
    <property type="match status" value="1"/>
</dbReference>
<dbReference type="InterPro" id="IPR002110">
    <property type="entry name" value="Ankyrin_rpt"/>
</dbReference>
<keyword evidence="4" id="KW-1185">Reference proteome</keyword>